<gene>
    <name evidence="9" type="ORF">GCM10017667_39100</name>
</gene>
<evidence type="ECO:0000259" key="8">
    <source>
        <dbReference type="Pfam" id="PF00720"/>
    </source>
</evidence>
<evidence type="ECO:0000256" key="7">
    <source>
        <dbReference type="SAM" id="SignalP"/>
    </source>
</evidence>
<keyword evidence="7" id="KW-0732">Signal</keyword>
<reference evidence="9" key="1">
    <citation type="journal article" date="2014" name="Int. J. Syst. Evol. Microbiol.">
        <title>Complete genome sequence of Corynebacterium casei LMG S-19264T (=DSM 44701T), isolated from a smear-ripened cheese.</title>
        <authorList>
            <consortium name="US DOE Joint Genome Institute (JGI-PGF)"/>
            <person name="Walter F."/>
            <person name="Albersmeier A."/>
            <person name="Kalinowski J."/>
            <person name="Ruckert C."/>
        </authorList>
    </citation>
    <scope>NUCLEOTIDE SEQUENCE</scope>
    <source>
        <strain evidence="9">JCM 4122</strain>
    </source>
</reference>
<feature type="signal peptide" evidence="7">
    <location>
        <begin position="1"/>
        <end position="23"/>
    </location>
</feature>
<dbReference type="Pfam" id="PF00720">
    <property type="entry name" value="SSI"/>
    <property type="match status" value="1"/>
</dbReference>
<dbReference type="RefSeq" id="WP_190042371.1">
    <property type="nucleotide sequence ID" value="NZ_BNBE01000002.1"/>
</dbReference>
<keyword evidence="6" id="KW-1015">Disulfide bond</keyword>
<name>A0A919BQ69_STRFL</name>
<evidence type="ECO:0000256" key="6">
    <source>
        <dbReference type="ARBA" id="ARBA00023157"/>
    </source>
</evidence>
<dbReference type="SUPFAM" id="SSF55399">
    <property type="entry name" value="Subtilisin inhibitor"/>
    <property type="match status" value="1"/>
</dbReference>
<dbReference type="AlphaFoldDB" id="A0A919BQ69"/>
<dbReference type="Proteomes" id="UP000632849">
    <property type="component" value="Unassembled WGS sequence"/>
</dbReference>
<dbReference type="GO" id="GO:0005576">
    <property type="term" value="C:extracellular region"/>
    <property type="evidence" value="ECO:0007669"/>
    <property type="project" value="UniProtKB-SubCell"/>
</dbReference>
<evidence type="ECO:0000256" key="4">
    <source>
        <dbReference type="ARBA" id="ARBA00022690"/>
    </source>
</evidence>
<protein>
    <recommendedName>
        <fullName evidence="8">Subtilisin inhibitor domain-containing protein</fullName>
    </recommendedName>
</protein>
<reference evidence="9" key="2">
    <citation type="submission" date="2020-09" db="EMBL/GenBank/DDBJ databases">
        <authorList>
            <person name="Sun Q."/>
            <person name="Ohkuma M."/>
        </authorList>
    </citation>
    <scope>NUCLEOTIDE SEQUENCE</scope>
    <source>
        <strain evidence="9">JCM 4122</strain>
    </source>
</reference>
<comment type="similarity">
    <text evidence="2">Belongs to the protease inhibitor I16 (SSI) family.</text>
</comment>
<keyword evidence="10" id="KW-1185">Reference proteome</keyword>
<proteinExistence type="inferred from homology"/>
<evidence type="ECO:0000256" key="3">
    <source>
        <dbReference type="ARBA" id="ARBA00022525"/>
    </source>
</evidence>
<evidence type="ECO:0000313" key="9">
    <source>
        <dbReference type="EMBL" id="GHG04717.1"/>
    </source>
</evidence>
<sequence>MKITTALAGAALAALTLTGTAAAAPSPAEDARLWLTVTRTTTDGVSATGNIWLDCPGRQGPGHPHREAACADVTAAHGDLDALPGRDTALCSNDAVEVTATAHGTVKGREVHWERTYESDCHLTLATGPLFDF</sequence>
<dbReference type="Gene3D" id="3.30.350.10">
    <property type="entry name" value="Subtilisin inhibitor-like"/>
    <property type="match status" value="1"/>
</dbReference>
<comment type="caution">
    <text evidence="9">The sequence shown here is derived from an EMBL/GenBank/DDBJ whole genome shotgun (WGS) entry which is preliminary data.</text>
</comment>
<dbReference type="InterPro" id="IPR023549">
    <property type="entry name" value="Subtilisin_inhibitor"/>
</dbReference>
<dbReference type="EMBL" id="BNBE01000002">
    <property type="protein sequence ID" value="GHG04717.1"/>
    <property type="molecule type" value="Genomic_DNA"/>
</dbReference>
<comment type="subcellular location">
    <subcellularLocation>
        <location evidence="1">Secreted</location>
    </subcellularLocation>
</comment>
<organism evidence="9 10">
    <name type="scientific">Streptomyces filamentosus</name>
    <name type="common">Streptomyces roseosporus</name>
    <dbReference type="NCBI Taxonomy" id="67294"/>
    <lineage>
        <taxon>Bacteria</taxon>
        <taxon>Bacillati</taxon>
        <taxon>Actinomycetota</taxon>
        <taxon>Actinomycetes</taxon>
        <taxon>Kitasatosporales</taxon>
        <taxon>Streptomycetaceae</taxon>
        <taxon>Streptomyces</taxon>
    </lineage>
</organism>
<evidence type="ECO:0000256" key="2">
    <source>
        <dbReference type="ARBA" id="ARBA00010472"/>
    </source>
</evidence>
<evidence type="ECO:0000256" key="1">
    <source>
        <dbReference type="ARBA" id="ARBA00004613"/>
    </source>
</evidence>
<feature type="chain" id="PRO_5038138884" description="Subtilisin inhibitor domain-containing protein" evidence="7">
    <location>
        <begin position="24"/>
        <end position="133"/>
    </location>
</feature>
<keyword evidence="3" id="KW-0964">Secreted</keyword>
<keyword evidence="5" id="KW-0722">Serine protease inhibitor</keyword>
<feature type="domain" description="Subtilisin inhibitor" evidence="8">
    <location>
        <begin position="32"/>
        <end position="118"/>
    </location>
</feature>
<dbReference type="InterPro" id="IPR036819">
    <property type="entry name" value="Subtilisin_inhibitor-like_sf"/>
</dbReference>
<evidence type="ECO:0000313" key="10">
    <source>
        <dbReference type="Proteomes" id="UP000632849"/>
    </source>
</evidence>
<dbReference type="GO" id="GO:0004867">
    <property type="term" value="F:serine-type endopeptidase inhibitor activity"/>
    <property type="evidence" value="ECO:0007669"/>
    <property type="project" value="UniProtKB-KW"/>
</dbReference>
<keyword evidence="4" id="KW-0646">Protease inhibitor</keyword>
<evidence type="ECO:0000256" key="5">
    <source>
        <dbReference type="ARBA" id="ARBA00022900"/>
    </source>
</evidence>
<accession>A0A919BQ69</accession>